<comment type="similarity">
    <text evidence="2">Belongs to the COQ9 family.</text>
</comment>
<dbReference type="Pfam" id="PF08511">
    <property type="entry name" value="COQ9"/>
    <property type="match status" value="1"/>
</dbReference>
<evidence type="ECO:0000256" key="4">
    <source>
        <dbReference type="ARBA" id="ARBA00022946"/>
    </source>
</evidence>
<evidence type="ECO:0000256" key="2">
    <source>
        <dbReference type="ARBA" id="ARBA00010766"/>
    </source>
</evidence>
<comment type="function">
    <text evidence="6">Membrane-associated protein that warps the membrane surface to access and bind aromatic isoprenes with high specificity, including ubiquinone (CoQ) isoprene intermediates and presents them directly to COQ7, therefore facilitating the COQ7-mediated hydroxylase step. Participates in the biosynthesis of coenzyme Q, also named ubiquinone, an essential lipid-soluble electron transporter for aerobic cellular respiration.</text>
</comment>
<dbReference type="NCBIfam" id="TIGR02396">
    <property type="entry name" value="diverge_rpsU"/>
    <property type="match status" value="1"/>
</dbReference>
<dbReference type="Gene3D" id="1.10.357.10">
    <property type="entry name" value="Tetracycline Repressor, domain 2"/>
    <property type="match status" value="1"/>
</dbReference>
<keyword evidence="5" id="KW-0446">Lipid-binding</keyword>
<evidence type="ECO:0000256" key="6">
    <source>
        <dbReference type="ARBA" id="ARBA00058104"/>
    </source>
</evidence>
<evidence type="ECO:0000256" key="3">
    <source>
        <dbReference type="ARBA" id="ARBA00022688"/>
    </source>
</evidence>
<reference evidence="8" key="1">
    <citation type="submission" date="2022-07" db="EMBL/GenBank/DDBJ databases">
        <title>Sphingomonas sp. nov., a novel bacterium isolated from the north slope of the Mount Everest.</title>
        <authorList>
            <person name="Cui X."/>
            <person name="Liu Y."/>
        </authorList>
    </citation>
    <scope>NUCLEOTIDE SEQUENCE</scope>
    <source>
        <strain evidence="8">S5-59</strain>
    </source>
</reference>
<evidence type="ECO:0000256" key="1">
    <source>
        <dbReference type="ARBA" id="ARBA00004749"/>
    </source>
</evidence>
<name>A0ABY5L8I5_9SPHN</name>
<proteinExistence type="inferred from homology"/>
<organism evidence="8 9">
    <name type="scientific">Sphingomonas qomolangmaensis</name>
    <dbReference type="NCBI Taxonomy" id="2918765"/>
    <lineage>
        <taxon>Bacteria</taxon>
        <taxon>Pseudomonadati</taxon>
        <taxon>Pseudomonadota</taxon>
        <taxon>Alphaproteobacteria</taxon>
        <taxon>Sphingomonadales</taxon>
        <taxon>Sphingomonadaceae</taxon>
        <taxon>Sphingomonas</taxon>
    </lineage>
</organism>
<evidence type="ECO:0000259" key="7">
    <source>
        <dbReference type="Pfam" id="PF08511"/>
    </source>
</evidence>
<keyword evidence="4" id="KW-0809">Transit peptide</keyword>
<gene>
    <name evidence="8" type="ORF">NMP03_12695</name>
</gene>
<comment type="pathway">
    <text evidence="1">Cofactor biosynthesis; ubiquinone biosynthesis.</text>
</comment>
<protein>
    <submittedName>
        <fullName evidence="8">COQ9 family protein</fullName>
    </submittedName>
</protein>
<dbReference type="EMBL" id="CP101740">
    <property type="protein sequence ID" value="UUL82035.1"/>
    <property type="molecule type" value="Genomic_DNA"/>
</dbReference>
<dbReference type="RefSeq" id="WP_256505804.1">
    <property type="nucleotide sequence ID" value="NZ_CP101740.1"/>
</dbReference>
<evidence type="ECO:0000313" key="9">
    <source>
        <dbReference type="Proteomes" id="UP001058533"/>
    </source>
</evidence>
<dbReference type="InterPro" id="IPR013718">
    <property type="entry name" value="COQ9_C"/>
</dbReference>
<keyword evidence="9" id="KW-1185">Reference proteome</keyword>
<keyword evidence="3" id="KW-0831">Ubiquinone biosynthesis</keyword>
<dbReference type="PANTHER" id="PTHR21427:SF19">
    <property type="entry name" value="UBIQUINONE BIOSYNTHESIS PROTEIN COQ9, MITOCHONDRIAL"/>
    <property type="match status" value="1"/>
</dbReference>
<dbReference type="PANTHER" id="PTHR21427">
    <property type="entry name" value="UBIQUINONE BIOSYNTHESIS PROTEIN COQ9, MITOCHONDRIAL"/>
    <property type="match status" value="1"/>
</dbReference>
<evidence type="ECO:0000313" key="8">
    <source>
        <dbReference type="EMBL" id="UUL82035.1"/>
    </source>
</evidence>
<sequence>MPVADLPEDATLEEIRAALAARIAPNAAFDGWTQAAVDATAAQIGVDPDIARLAFREGAVDMIDAWFAQIDRRMLEAVPADRLAAIKIRQRIAALVEARLDALAPDREALRRAVAILAMPQNVGRAARLGWRSTDLMWRLAGDTATDYNHYTKRAILGGVYAATISVFLNDDSEGHVETRAFLGRRIDGIMRFEKAKAKLLTPKTHRLSLTRFVGRLRYPVV</sequence>
<evidence type="ECO:0000256" key="5">
    <source>
        <dbReference type="ARBA" id="ARBA00023121"/>
    </source>
</evidence>
<feature type="domain" description="COQ9 C-terminal" evidence="7">
    <location>
        <begin position="125"/>
        <end position="194"/>
    </location>
</feature>
<accession>A0ABY5L8I5</accession>
<dbReference type="InterPro" id="IPR012762">
    <property type="entry name" value="Ubiq_biosynth_COQ9"/>
</dbReference>
<dbReference type="Proteomes" id="UP001058533">
    <property type="component" value="Chromosome"/>
</dbReference>